<comment type="caution">
    <text evidence="1">The sequence shown here is derived from an EMBL/GenBank/DDBJ whole genome shotgun (WGS) entry which is preliminary data.</text>
</comment>
<evidence type="ECO:0000313" key="1">
    <source>
        <dbReference type="EMBL" id="HIX46523.1"/>
    </source>
</evidence>
<reference evidence="1" key="1">
    <citation type="journal article" date="2021" name="PeerJ">
        <title>Extensive microbial diversity within the chicken gut microbiome revealed by metagenomics and culture.</title>
        <authorList>
            <person name="Gilroy R."/>
            <person name="Ravi A."/>
            <person name="Getino M."/>
            <person name="Pursley I."/>
            <person name="Horton D.L."/>
            <person name="Alikhan N.F."/>
            <person name="Baker D."/>
            <person name="Gharbi K."/>
            <person name="Hall N."/>
            <person name="Watson M."/>
            <person name="Adriaenssens E.M."/>
            <person name="Foster-Nyarko E."/>
            <person name="Jarju S."/>
            <person name="Secka A."/>
            <person name="Antonio M."/>
            <person name="Oren A."/>
            <person name="Chaudhuri R.R."/>
            <person name="La Ragione R."/>
            <person name="Hildebrand F."/>
            <person name="Pallen M.J."/>
        </authorList>
    </citation>
    <scope>NUCLEOTIDE SEQUENCE</scope>
    <source>
        <strain evidence="1">26628</strain>
    </source>
</reference>
<evidence type="ECO:0000313" key="2">
    <source>
        <dbReference type="Proteomes" id="UP000824249"/>
    </source>
</evidence>
<organism evidence="1 2">
    <name type="scientific">Candidatus Borkfalkia faecigallinarum</name>
    <dbReference type="NCBI Taxonomy" id="2838509"/>
    <lineage>
        <taxon>Bacteria</taxon>
        <taxon>Bacillati</taxon>
        <taxon>Bacillota</taxon>
        <taxon>Clostridia</taxon>
        <taxon>Christensenellales</taxon>
        <taxon>Christensenellaceae</taxon>
        <taxon>Candidatus Borkfalkia</taxon>
    </lineage>
</organism>
<reference evidence="1" key="2">
    <citation type="submission" date="2021-04" db="EMBL/GenBank/DDBJ databases">
        <authorList>
            <person name="Gilroy R."/>
        </authorList>
    </citation>
    <scope>NUCLEOTIDE SEQUENCE</scope>
    <source>
        <strain evidence="1">26628</strain>
    </source>
</reference>
<dbReference type="InterPro" id="IPR009003">
    <property type="entry name" value="Peptidase_S1_PA"/>
</dbReference>
<gene>
    <name evidence="1" type="ORF">H9737_02400</name>
</gene>
<dbReference type="PROSITE" id="PS51257">
    <property type="entry name" value="PROKAR_LIPOPROTEIN"/>
    <property type="match status" value="1"/>
</dbReference>
<accession>A0A9D2AQU4</accession>
<sequence length="302" mass="31970">MKLRSVLAALLAAAFLLLGGCSLFGLDIERPSDVYLQYDLSYAASGVAVDRGLHTAVSLVSIGNFSDKLTFGTIVKISSGVIIDREGYILSSDTALRPTFTDPEDGATYTGTWTSVYAVLPEIYGLGNTLYPLRAIDLDEESGLSLFAFRDRFYYTDAYGNAAEGFPVSAQISLSAEAGQACFIVGNGIGDVVNEVDFPYVAEYMYISMTSGTVASRDGAGDYIIAAPVTPELVGGAVVDENGYMIGLTSAKVRHTDESDTVYAKNAVRAIGSQALTEYLDAVSARLQIAIPYTVAVLGGEA</sequence>
<dbReference type="SUPFAM" id="SSF50494">
    <property type="entry name" value="Trypsin-like serine proteases"/>
    <property type="match status" value="1"/>
</dbReference>
<protein>
    <recommendedName>
        <fullName evidence="3">Serine protease</fullName>
    </recommendedName>
</protein>
<dbReference type="Gene3D" id="2.40.10.120">
    <property type="match status" value="1"/>
</dbReference>
<proteinExistence type="predicted"/>
<evidence type="ECO:0008006" key="3">
    <source>
        <dbReference type="Google" id="ProtNLM"/>
    </source>
</evidence>
<dbReference type="EMBL" id="DXFD01000041">
    <property type="protein sequence ID" value="HIX46523.1"/>
    <property type="molecule type" value="Genomic_DNA"/>
</dbReference>
<dbReference type="AlphaFoldDB" id="A0A9D2AQU4"/>
<dbReference type="Proteomes" id="UP000824249">
    <property type="component" value="Unassembled WGS sequence"/>
</dbReference>
<name>A0A9D2AQU4_9FIRM</name>